<evidence type="ECO:0000256" key="9">
    <source>
        <dbReference type="ARBA" id="ARBA00022490"/>
    </source>
</evidence>
<dbReference type="OrthoDB" id="9809429at2"/>
<evidence type="ECO:0000256" key="11">
    <source>
        <dbReference type="ARBA" id="ARBA00023235"/>
    </source>
</evidence>
<dbReference type="InterPro" id="IPR000652">
    <property type="entry name" value="Triosephosphate_isomerase"/>
</dbReference>
<dbReference type="Proteomes" id="UP000294289">
    <property type="component" value="Chromosome"/>
</dbReference>
<comment type="subcellular location">
    <subcellularLocation>
        <location evidence="13 14">Cytoplasm</location>
    </subcellularLocation>
</comment>
<dbReference type="GO" id="GO:0005829">
    <property type="term" value="C:cytosol"/>
    <property type="evidence" value="ECO:0007669"/>
    <property type="project" value="TreeGrafter"/>
</dbReference>
<dbReference type="RefSeq" id="WP_157991045.1">
    <property type="nucleotide sequence ID" value="NZ_LR217737.1"/>
</dbReference>
<dbReference type="Gene3D" id="3.20.20.70">
    <property type="entry name" value="Aldolase class I"/>
    <property type="match status" value="1"/>
</dbReference>
<keyword evidence="10 13" id="KW-0324">Glycolysis</keyword>
<evidence type="ECO:0000256" key="8">
    <source>
        <dbReference type="ARBA" id="ARBA00022432"/>
    </source>
</evidence>
<dbReference type="InterPro" id="IPR022896">
    <property type="entry name" value="TrioseP_Isoase_bac/euk"/>
</dbReference>
<feature type="binding site" evidence="13">
    <location>
        <position position="173"/>
    </location>
    <ligand>
        <name>substrate</name>
    </ligand>
</feature>
<keyword evidence="8 13" id="KW-0312">Gluconeogenesis</keyword>
<dbReference type="CDD" id="cd00311">
    <property type="entry name" value="TIM"/>
    <property type="match status" value="1"/>
</dbReference>
<dbReference type="InterPro" id="IPR020861">
    <property type="entry name" value="Triosephosphate_isomerase_AS"/>
</dbReference>
<dbReference type="NCBIfam" id="TIGR00419">
    <property type="entry name" value="tim"/>
    <property type="match status" value="1"/>
</dbReference>
<evidence type="ECO:0000256" key="13">
    <source>
        <dbReference type="HAMAP-Rule" id="MF_00147"/>
    </source>
</evidence>
<dbReference type="GO" id="GO:0006096">
    <property type="term" value="P:glycolytic process"/>
    <property type="evidence" value="ECO:0007669"/>
    <property type="project" value="UniProtKB-UniRule"/>
</dbReference>
<feature type="binding site" evidence="13">
    <location>
        <begin position="233"/>
        <end position="234"/>
    </location>
    <ligand>
        <name>substrate</name>
    </ligand>
</feature>
<proteinExistence type="inferred from homology"/>
<evidence type="ECO:0000256" key="1">
    <source>
        <dbReference type="ARBA" id="ARBA00000474"/>
    </source>
</evidence>
<dbReference type="GO" id="GO:0046166">
    <property type="term" value="P:glyceraldehyde-3-phosphate biosynthetic process"/>
    <property type="evidence" value="ECO:0007669"/>
    <property type="project" value="TreeGrafter"/>
</dbReference>
<evidence type="ECO:0000256" key="14">
    <source>
        <dbReference type="RuleBase" id="RU363013"/>
    </source>
</evidence>
<organism evidence="15 16">
    <name type="scientific">Candidatus Erwinia haradaeae</name>
    <dbReference type="NCBI Taxonomy" id="1922217"/>
    <lineage>
        <taxon>Bacteria</taxon>
        <taxon>Pseudomonadati</taxon>
        <taxon>Pseudomonadota</taxon>
        <taxon>Gammaproteobacteria</taxon>
        <taxon>Enterobacterales</taxon>
        <taxon>Erwiniaceae</taxon>
        <taxon>Erwinia</taxon>
    </lineage>
</organism>
<name>A0A803FTR4_9GAMM</name>
<feature type="active site" description="Electrophile" evidence="13">
    <location>
        <position position="95"/>
    </location>
</feature>
<gene>
    <name evidence="13 15" type="primary">tpiA</name>
    <name evidence="15" type="ORF">ERCIPICE3303_393</name>
</gene>
<dbReference type="PANTHER" id="PTHR21139:SF42">
    <property type="entry name" value="TRIOSEPHOSPHATE ISOMERASE"/>
    <property type="match status" value="1"/>
</dbReference>
<evidence type="ECO:0000256" key="5">
    <source>
        <dbReference type="ARBA" id="ARBA00011738"/>
    </source>
</evidence>
<keyword evidence="11 13" id="KW-0413">Isomerase</keyword>
<evidence type="ECO:0000256" key="4">
    <source>
        <dbReference type="ARBA" id="ARBA00007422"/>
    </source>
</evidence>
<evidence type="ECO:0000256" key="12">
    <source>
        <dbReference type="ARBA" id="ARBA00055680"/>
    </source>
</evidence>
<evidence type="ECO:0000313" key="16">
    <source>
        <dbReference type="Proteomes" id="UP000294289"/>
    </source>
</evidence>
<evidence type="ECO:0000256" key="10">
    <source>
        <dbReference type="ARBA" id="ARBA00023152"/>
    </source>
</evidence>
<dbReference type="PANTHER" id="PTHR21139">
    <property type="entry name" value="TRIOSEPHOSPHATE ISOMERASE"/>
    <property type="match status" value="1"/>
</dbReference>
<comment type="pathway">
    <text evidence="3">Carbohydrate metabolism; erythritol degradation.</text>
</comment>
<keyword evidence="9 13" id="KW-0963">Cytoplasm</keyword>
<evidence type="ECO:0000256" key="7">
    <source>
        <dbReference type="ARBA" id="ARBA00019397"/>
    </source>
</evidence>
<evidence type="ECO:0000256" key="3">
    <source>
        <dbReference type="ARBA" id="ARBA00004939"/>
    </source>
</evidence>
<dbReference type="PROSITE" id="PS00171">
    <property type="entry name" value="TIM_1"/>
    <property type="match status" value="1"/>
</dbReference>
<dbReference type="GO" id="GO:0006094">
    <property type="term" value="P:gluconeogenesis"/>
    <property type="evidence" value="ECO:0007669"/>
    <property type="project" value="UniProtKB-UniRule"/>
</dbReference>
<comment type="pathway">
    <text evidence="13 14">Carbohydrate degradation; glycolysis; D-glyceraldehyde 3-phosphate from glycerone phosphate: step 1/1.</text>
</comment>
<dbReference type="HAMAP" id="MF_00147_B">
    <property type="entry name" value="TIM_B"/>
    <property type="match status" value="1"/>
</dbReference>
<feature type="active site" description="Proton acceptor" evidence="13">
    <location>
        <position position="167"/>
    </location>
</feature>
<dbReference type="PROSITE" id="PS51440">
    <property type="entry name" value="TIM_2"/>
    <property type="match status" value="1"/>
</dbReference>
<evidence type="ECO:0000313" key="15">
    <source>
        <dbReference type="EMBL" id="VFP88244.1"/>
    </source>
</evidence>
<feature type="binding site" evidence="13">
    <location>
        <position position="212"/>
    </location>
    <ligand>
        <name>substrate</name>
    </ligand>
</feature>
<evidence type="ECO:0000256" key="6">
    <source>
        <dbReference type="ARBA" id="ARBA00011940"/>
    </source>
</evidence>
<protein>
    <recommendedName>
        <fullName evidence="7 13">Triosephosphate isomerase</fullName>
        <shortName evidence="13">TIM</shortName>
        <shortName evidence="13">TPI</shortName>
        <ecNumber evidence="6 13">5.3.1.1</ecNumber>
    </recommendedName>
    <alternativeName>
        <fullName evidence="13">Triose-phosphate isomerase</fullName>
    </alternativeName>
</protein>
<dbReference type="GO" id="GO:0019563">
    <property type="term" value="P:glycerol catabolic process"/>
    <property type="evidence" value="ECO:0007669"/>
    <property type="project" value="TreeGrafter"/>
</dbReference>
<dbReference type="EMBL" id="LR217737">
    <property type="protein sequence ID" value="VFP88244.1"/>
    <property type="molecule type" value="Genomic_DNA"/>
</dbReference>
<dbReference type="UniPathway" id="UPA00109">
    <property type="reaction ID" value="UER00189"/>
</dbReference>
<comment type="catalytic activity">
    <reaction evidence="1 13 14">
        <text>D-glyceraldehyde 3-phosphate = dihydroxyacetone phosphate</text>
        <dbReference type="Rhea" id="RHEA:18585"/>
        <dbReference type="ChEBI" id="CHEBI:57642"/>
        <dbReference type="ChEBI" id="CHEBI:59776"/>
        <dbReference type="EC" id="5.3.1.1"/>
    </reaction>
</comment>
<comment type="similarity">
    <text evidence="4 13 14">Belongs to the triosephosphate isomerase family.</text>
</comment>
<comment type="pathway">
    <text evidence="2 13 14">Carbohydrate biosynthesis; gluconeogenesis.</text>
</comment>
<reference evidence="15 16" key="1">
    <citation type="submission" date="2019-02" db="EMBL/GenBank/DDBJ databases">
        <authorList>
            <person name="Manzano-Marin A."/>
            <person name="Manzano-Marin A."/>
        </authorList>
    </citation>
    <scope>NUCLEOTIDE SEQUENCE [LARGE SCALE GENOMIC DNA]</scope>
    <source>
        <strain evidence="15 16">ErCipiceae</strain>
    </source>
</reference>
<dbReference type="UniPathway" id="UPA00138"/>
<dbReference type="SUPFAM" id="SSF51351">
    <property type="entry name" value="Triosephosphate isomerase (TIM)"/>
    <property type="match status" value="1"/>
</dbReference>
<dbReference type="GO" id="GO:0004807">
    <property type="term" value="F:triose-phosphate isomerase activity"/>
    <property type="evidence" value="ECO:0007669"/>
    <property type="project" value="UniProtKB-UniRule"/>
</dbReference>
<dbReference type="Pfam" id="PF00121">
    <property type="entry name" value="TIM"/>
    <property type="match status" value="1"/>
</dbReference>
<dbReference type="FunFam" id="3.20.20.70:FF:000020">
    <property type="entry name" value="Triosephosphate isomerase"/>
    <property type="match status" value="1"/>
</dbReference>
<dbReference type="EC" id="5.3.1.1" evidence="6 13"/>
<accession>A0A803FTR4</accession>
<evidence type="ECO:0000256" key="2">
    <source>
        <dbReference type="ARBA" id="ARBA00004742"/>
    </source>
</evidence>
<dbReference type="InterPro" id="IPR013785">
    <property type="entry name" value="Aldolase_TIM"/>
</dbReference>
<feature type="binding site" evidence="13">
    <location>
        <begin position="9"/>
        <end position="11"/>
    </location>
    <ligand>
        <name>substrate</name>
    </ligand>
</feature>
<dbReference type="AlphaFoldDB" id="A0A803FTR4"/>
<dbReference type="InterPro" id="IPR035990">
    <property type="entry name" value="TIM_sf"/>
</dbReference>
<comment type="function">
    <text evidence="12 13">Involved in the gluconeogenesis. Catalyzes stereospecifically the conversion of dihydroxyacetone phosphate (DHAP) to D-glyceraldehyde-3-phosphate (G3P).</text>
</comment>
<sequence length="254" mass="28192">MRYPFIMGNWKLNGNRDTVNQLIFGLRQQLNGIVDCVAAIAPPVIYLEQAKRALYDSPIALAAQNVDVHLSGAFTGDISAYMLKDIGTQYVIIGHSERRIWHKETDEIIATKFSVLKKIGLIPILCIGETAQEKLKGKTKEICTRQIDAILCSQGVDAFYNAVIAYEPVWAIGTGIPEAPQQVQRLHKFIRDYIMQKNKIIADQLIIQYGGSVTSQNAEELFSQPDIDGALVGGASLRSEEFAEIIKIAIQKKS</sequence>
<comment type="subunit">
    <text evidence="5 13 14">Homodimer.</text>
</comment>